<dbReference type="RefSeq" id="WP_009483444.1">
    <property type="nucleotide sequence ID" value="NZ_BAFE01000089.1"/>
</dbReference>
<keyword evidence="1 7" id="KW-1003">Cell membrane</keyword>
<comment type="similarity">
    <text evidence="7">Belongs to the transglycosylase MltG family.</text>
</comment>
<dbReference type="CDD" id="cd08010">
    <property type="entry name" value="MltG_like"/>
    <property type="match status" value="1"/>
</dbReference>
<dbReference type="Proteomes" id="UP000004367">
    <property type="component" value="Unassembled WGS sequence"/>
</dbReference>
<evidence type="ECO:0000256" key="1">
    <source>
        <dbReference type="ARBA" id="ARBA00022475"/>
    </source>
</evidence>
<dbReference type="GO" id="GO:0005886">
    <property type="term" value="C:plasma membrane"/>
    <property type="evidence" value="ECO:0007669"/>
    <property type="project" value="UniProtKB-SubCell"/>
</dbReference>
<keyword evidence="2 7" id="KW-0812">Transmembrane</keyword>
<comment type="subcellular location">
    <subcellularLocation>
        <location evidence="7">Cell membrane</location>
        <topology evidence="7">Single-pass membrane protein</topology>
    </subcellularLocation>
</comment>
<evidence type="ECO:0000256" key="8">
    <source>
        <dbReference type="SAM" id="MobiDB-lite"/>
    </source>
</evidence>
<feature type="site" description="Important for catalytic activity" evidence="7">
    <location>
        <position position="304"/>
    </location>
</feature>
<dbReference type="GO" id="GO:0008932">
    <property type="term" value="F:lytic endotransglycosylase activity"/>
    <property type="evidence" value="ECO:0007669"/>
    <property type="project" value="UniProtKB-UniRule"/>
</dbReference>
<evidence type="ECO:0000256" key="7">
    <source>
        <dbReference type="HAMAP-Rule" id="MF_02065"/>
    </source>
</evidence>
<keyword evidence="10" id="KW-1185">Reference proteome</keyword>
<sequence>MTDRHGDDPHDVPHEHPEDDVPVSRYDALLSGHGGEEDLESDAHVEDDEHEDDEHGHDQHGDDEHEDDLFDGHGATSVGRNRRGRGRRLAVLGVALALVLGGLVLAVQLFAPLVGGFFEKKDYDGPGTGRATVVVHQGDTGRAIGGTLQKADVVKTVEAFEKALAENPGDEIQPGTYALPTQMKAVDALSRLRSGEARDERSVTLREGLRASEIFAELSKATGVPVKEYVAASKKSAALGLPKAANGSVEGYLFPATYTFGPKATATEQLSELVGQATARYSALGVEEADMHEIITIASIVESEARMPEDRPKVAAVIENRLRIRMPLQLDSTVSYGVGKRTITTTDADRKNDNPYNTYLHPGLPKGPIDNPGTASVRAALHPAKGKWLYFVTINPQTGETAFAETHDQHNANVRKFQAWCQAHPGTC</sequence>
<dbReference type="eggNOG" id="COG1559">
    <property type="taxonomic scope" value="Bacteria"/>
</dbReference>
<name>H5UV43_9MICO</name>
<dbReference type="OrthoDB" id="9814591at2"/>
<keyword evidence="6 7" id="KW-0961">Cell wall biogenesis/degradation</keyword>
<comment type="caution">
    <text evidence="9">The sequence shown here is derived from an EMBL/GenBank/DDBJ whole genome shotgun (WGS) entry which is preliminary data.</text>
</comment>
<dbReference type="HAMAP" id="MF_02065">
    <property type="entry name" value="MltG"/>
    <property type="match status" value="1"/>
</dbReference>
<feature type="transmembrane region" description="Helical" evidence="7">
    <location>
        <begin position="89"/>
        <end position="111"/>
    </location>
</feature>
<keyword evidence="3 7" id="KW-1133">Transmembrane helix</keyword>
<keyword evidence="4 7" id="KW-0472">Membrane</keyword>
<feature type="compositionally biased region" description="Acidic residues" evidence="8">
    <location>
        <begin position="37"/>
        <end position="52"/>
    </location>
</feature>
<dbReference type="STRING" id="1089455.MOPEL_130_02080"/>
<gene>
    <name evidence="7" type="primary">mltG</name>
    <name evidence="9" type="ORF">MOPEL_130_02080</name>
</gene>
<dbReference type="Pfam" id="PF02618">
    <property type="entry name" value="YceG"/>
    <property type="match status" value="1"/>
</dbReference>
<dbReference type="GO" id="GO:0009252">
    <property type="term" value="P:peptidoglycan biosynthetic process"/>
    <property type="evidence" value="ECO:0007669"/>
    <property type="project" value="UniProtKB-UniRule"/>
</dbReference>
<reference evidence="9 10" key="1">
    <citation type="submission" date="2012-02" db="EMBL/GenBank/DDBJ databases">
        <title>Whole genome shotgun sequence of Mobilicoccus pelagius NBRC 104925.</title>
        <authorList>
            <person name="Yoshida Y."/>
            <person name="Hosoyama A."/>
            <person name="Tsuchikane K."/>
            <person name="Katsumata H."/>
            <person name="Yamazaki S."/>
            <person name="Fujita N."/>
        </authorList>
    </citation>
    <scope>NUCLEOTIDE SEQUENCE [LARGE SCALE GENOMIC DNA]</scope>
    <source>
        <strain evidence="9 10">NBRC 104925</strain>
    </source>
</reference>
<protein>
    <recommendedName>
        <fullName evidence="7">Endolytic murein transglycosylase</fullName>
        <ecNumber evidence="7">4.2.2.29</ecNumber>
    </recommendedName>
    <alternativeName>
        <fullName evidence="7">Peptidoglycan lytic transglycosylase</fullName>
    </alternativeName>
    <alternativeName>
        <fullName evidence="7">Peptidoglycan polymerization terminase</fullName>
    </alternativeName>
</protein>
<evidence type="ECO:0000256" key="2">
    <source>
        <dbReference type="ARBA" id="ARBA00022692"/>
    </source>
</evidence>
<evidence type="ECO:0000256" key="6">
    <source>
        <dbReference type="ARBA" id="ARBA00023316"/>
    </source>
</evidence>
<feature type="region of interest" description="Disordered" evidence="8">
    <location>
        <begin position="1"/>
        <end position="82"/>
    </location>
</feature>
<evidence type="ECO:0000313" key="10">
    <source>
        <dbReference type="Proteomes" id="UP000004367"/>
    </source>
</evidence>
<dbReference type="PANTHER" id="PTHR30518">
    <property type="entry name" value="ENDOLYTIC MUREIN TRANSGLYCOSYLASE"/>
    <property type="match status" value="1"/>
</dbReference>
<accession>H5UV43</accession>
<keyword evidence="5 7" id="KW-0456">Lyase</keyword>
<dbReference type="PANTHER" id="PTHR30518:SF2">
    <property type="entry name" value="ENDOLYTIC MUREIN TRANSGLYCOSYLASE"/>
    <property type="match status" value="1"/>
</dbReference>
<dbReference type="EMBL" id="BAFE01000089">
    <property type="protein sequence ID" value="GAB49601.1"/>
    <property type="molecule type" value="Genomic_DNA"/>
</dbReference>
<dbReference type="Gene3D" id="3.30.1490.480">
    <property type="entry name" value="Endolytic murein transglycosylase"/>
    <property type="match status" value="1"/>
</dbReference>
<feature type="compositionally biased region" description="Basic and acidic residues" evidence="8">
    <location>
        <begin position="53"/>
        <end position="63"/>
    </location>
</feature>
<comment type="catalytic activity">
    <reaction evidence="7">
        <text>a peptidoglycan chain = a peptidoglycan chain with N-acetyl-1,6-anhydromuramyl-[peptide] at the reducing end + a peptidoglycan chain with N-acetylglucosamine at the non-reducing end.</text>
        <dbReference type="EC" id="4.2.2.29"/>
    </reaction>
</comment>
<dbReference type="GO" id="GO:0071555">
    <property type="term" value="P:cell wall organization"/>
    <property type="evidence" value="ECO:0007669"/>
    <property type="project" value="UniProtKB-KW"/>
</dbReference>
<evidence type="ECO:0000256" key="3">
    <source>
        <dbReference type="ARBA" id="ARBA00022989"/>
    </source>
</evidence>
<dbReference type="InterPro" id="IPR003770">
    <property type="entry name" value="MLTG-like"/>
</dbReference>
<evidence type="ECO:0000256" key="4">
    <source>
        <dbReference type="ARBA" id="ARBA00023136"/>
    </source>
</evidence>
<evidence type="ECO:0000313" key="9">
    <source>
        <dbReference type="EMBL" id="GAB49601.1"/>
    </source>
</evidence>
<dbReference type="EC" id="4.2.2.29" evidence="7"/>
<comment type="function">
    <text evidence="7">Functions as a peptidoglycan terminase that cleaves nascent peptidoglycan strands endolytically to terminate their elongation.</text>
</comment>
<dbReference type="NCBIfam" id="TIGR00247">
    <property type="entry name" value="endolytic transglycosylase MltG"/>
    <property type="match status" value="1"/>
</dbReference>
<dbReference type="Gene3D" id="3.30.160.60">
    <property type="entry name" value="Classic Zinc Finger"/>
    <property type="match status" value="1"/>
</dbReference>
<dbReference type="AlphaFoldDB" id="H5UV43"/>
<evidence type="ECO:0000256" key="5">
    <source>
        <dbReference type="ARBA" id="ARBA00023239"/>
    </source>
</evidence>
<proteinExistence type="inferred from homology"/>
<organism evidence="9 10">
    <name type="scientific">Mobilicoccus pelagius NBRC 104925</name>
    <dbReference type="NCBI Taxonomy" id="1089455"/>
    <lineage>
        <taxon>Bacteria</taxon>
        <taxon>Bacillati</taxon>
        <taxon>Actinomycetota</taxon>
        <taxon>Actinomycetes</taxon>
        <taxon>Micrococcales</taxon>
        <taxon>Dermatophilaceae</taxon>
        <taxon>Mobilicoccus</taxon>
    </lineage>
</organism>
<feature type="compositionally biased region" description="Basic and acidic residues" evidence="8">
    <location>
        <begin position="1"/>
        <end position="19"/>
    </location>
</feature>